<dbReference type="Gene3D" id="3.40.50.280">
    <property type="entry name" value="Cobalamin-binding domain"/>
    <property type="match status" value="1"/>
</dbReference>
<dbReference type="GO" id="GO:0005829">
    <property type="term" value="C:cytosol"/>
    <property type="evidence" value="ECO:0007669"/>
    <property type="project" value="TreeGrafter"/>
</dbReference>
<dbReference type="PROSITE" id="PS51918">
    <property type="entry name" value="RADICAL_SAM"/>
    <property type="match status" value="1"/>
</dbReference>
<feature type="domain" description="Radical SAM core" evidence="7">
    <location>
        <begin position="191"/>
        <end position="416"/>
    </location>
</feature>
<evidence type="ECO:0000259" key="7">
    <source>
        <dbReference type="PROSITE" id="PS51918"/>
    </source>
</evidence>
<dbReference type="InterPro" id="IPR051198">
    <property type="entry name" value="BchE-like"/>
</dbReference>
<keyword evidence="5" id="KW-0411">Iron-sulfur</keyword>
<dbReference type="InterPro" id="IPR058240">
    <property type="entry name" value="rSAM_sf"/>
</dbReference>
<comment type="cofactor">
    <cofactor evidence="1">
        <name>[4Fe-4S] cluster</name>
        <dbReference type="ChEBI" id="CHEBI:49883"/>
    </cofactor>
</comment>
<dbReference type="CDD" id="cd02068">
    <property type="entry name" value="radical_SAM_B12_BD"/>
    <property type="match status" value="1"/>
</dbReference>
<dbReference type="RefSeq" id="WP_163297679.1">
    <property type="nucleotide sequence ID" value="NZ_JAAGRR010000007.1"/>
</dbReference>
<dbReference type="SFLD" id="SFLDS00029">
    <property type="entry name" value="Radical_SAM"/>
    <property type="match status" value="1"/>
</dbReference>
<dbReference type="SMART" id="SM00729">
    <property type="entry name" value="Elp3"/>
    <property type="match status" value="1"/>
</dbReference>
<dbReference type="GO" id="GO:0003824">
    <property type="term" value="F:catalytic activity"/>
    <property type="evidence" value="ECO:0007669"/>
    <property type="project" value="InterPro"/>
</dbReference>
<dbReference type="InterPro" id="IPR023404">
    <property type="entry name" value="rSAM_horseshoe"/>
</dbReference>
<dbReference type="Proteomes" id="UP000469346">
    <property type="component" value="Unassembled WGS sequence"/>
</dbReference>
<gene>
    <name evidence="8" type="ORF">G3N55_01455</name>
</gene>
<keyword evidence="2" id="KW-0949">S-adenosyl-L-methionine</keyword>
<evidence type="ECO:0000256" key="1">
    <source>
        <dbReference type="ARBA" id="ARBA00001966"/>
    </source>
</evidence>
<dbReference type="GO" id="GO:0051539">
    <property type="term" value="F:4 iron, 4 sulfur cluster binding"/>
    <property type="evidence" value="ECO:0007669"/>
    <property type="project" value="UniProtKB-KW"/>
</dbReference>
<proteinExistence type="predicted"/>
<dbReference type="Pfam" id="PF04055">
    <property type="entry name" value="Radical_SAM"/>
    <property type="match status" value="1"/>
</dbReference>
<keyword evidence="4" id="KW-0408">Iron</keyword>
<evidence type="ECO:0000256" key="2">
    <source>
        <dbReference type="ARBA" id="ARBA00022691"/>
    </source>
</evidence>
<dbReference type="PANTHER" id="PTHR43409">
    <property type="entry name" value="ANAEROBIC MAGNESIUM-PROTOPORPHYRIN IX MONOMETHYL ESTER CYCLASE-RELATED"/>
    <property type="match status" value="1"/>
</dbReference>
<dbReference type="PROSITE" id="PS51332">
    <property type="entry name" value="B12_BINDING"/>
    <property type="match status" value="1"/>
</dbReference>
<dbReference type="SUPFAM" id="SSF102114">
    <property type="entry name" value="Radical SAM enzymes"/>
    <property type="match status" value="1"/>
</dbReference>
<dbReference type="InterPro" id="IPR034466">
    <property type="entry name" value="Methyltransferase_Class_B"/>
</dbReference>
<organism evidence="8 9">
    <name type="scientific">Dissulfurirhabdus thermomarina</name>
    <dbReference type="NCBI Taxonomy" id="1765737"/>
    <lineage>
        <taxon>Bacteria</taxon>
        <taxon>Deltaproteobacteria</taxon>
        <taxon>Dissulfurirhabdaceae</taxon>
        <taxon>Dissulfurirhabdus</taxon>
    </lineage>
</organism>
<dbReference type="InterPro" id="IPR006158">
    <property type="entry name" value="Cobalamin-bd"/>
</dbReference>
<accession>A0A6N9TM60</accession>
<sequence>MNRPKVLFVTPPYHCGVLESAGRWPHLGFIYLAGEARKAGFHPVIHDAMSRFDDLEAIRRRIEAERPAFVATSAYTATFPAALEVLRAAKAVDPAITTLAGGIHPTFMWEETLTAHGDCVDFCVLGEGERTLPELLAALRDGGDPGAVRGIAFRRGGRPVRTAPRPLVADLDTLAPAWDLVDWDDYPLYFMDGARVAILNSSRGCTNRCAFCSQHLFWQGTWRARRPERFVAEIESLYRGYGVNVFFVADEVPTRDRARWERILDLLAARRLPVHLLIETCTSDILRDADIMDRYREAGILFVYVGVEAGTPERLAFFQKDVEIRAAKRAIDLIKGAGMIAESALILGTPDETEASVREALELARYYDPDYMHFLLLAPWPYAGLYPELAPHVAEHDYAKYNLVEPVIRPRALSRKRLKELVLACYREFYMEKLPAWLEMEGNDLKRECLLRGMEAIMENSYLKRHHGDLGGMPQQVRLLVARLAGRSGG</sequence>
<evidence type="ECO:0000256" key="4">
    <source>
        <dbReference type="ARBA" id="ARBA00023004"/>
    </source>
</evidence>
<dbReference type="SFLD" id="SFLDG01123">
    <property type="entry name" value="methyltransferase_(Class_B)"/>
    <property type="match status" value="1"/>
</dbReference>
<evidence type="ECO:0000256" key="3">
    <source>
        <dbReference type="ARBA" id="ARBA00022723"/>
    </source>
</evidence>
<dbReference type="SFLD" id="SFLDG01082">
    <property type="entry name" value="B12-binding_domain_containing"/>
    <property type="match status" value="1"/>
</dbReference>
<name>A0A6N9TM60_DISTH</name>
<keyword evidence="9" id="KW-1185">Reference proteome</keyword>
<dbReference type="Pfam" id="PF02310">
    <property type="entry name" value="B12-binding"/>
    <property type="match status" value="1"/>
</dbReference>
<protein>
    <submittedName>
        <fullName evidence="8">Radical SAM protein</fullName>
    </submittedName>
</protein>
<comment type="caution">
    <text evidence="8">The sequence shown here is derived from an EMBL/GenBank/DDBJ whole genome shotgun (WGS) entry which is preliminary data.</text>
</comment>
<dbReference type="GO" id="GO:0031419">
    <property type="term" value="F:cobalamin binding"/>
    <property type="evidence" value="ECO:0007669"/>
    <property type="project" value="InterPro"/>
</dbReference>
<evidence type="ECO:0000256" key="5">
    <source>
        <dbReference type="ARBA" id="ARBA00023014"/>
    </source>
</evidence>
<dbReference type="Gene3D" id="3.80.30.20">
    <property type="entry name" value="tm_1862 like domain"/>
    <property type="match status" value="1"/>
</dbReference>
<evidence type="ECO:0000313" key="8">
    <source>
        <dbReference type="EMBL" id="NDY41520.1"/>
    </source>
</evidence>
<dbReference type="AlphaFoldDB" id="A0A6N9TM60"/>
<dbReference type="EMBL" id="JAAGRR010000007">
    <property type="protein sequence ID" value="NDY41520.1"/>
    <property type="molecule type" value="Genomic_DNA"/>
</dbReference>
<dbReference type="PANTHER" id="PTHR43409:SF13">
    <property type="entry name" value="ANAEROBIC MAGNESIUM-PROTOPORPHYRIN IX MONOMETHYL ESTER CYCLASE"/>
    <property type="match status" value="1"/>
</dbReference>
<dbReference type="GO" id="GO:0046872">
    <property type="term" value="F:metal ion binding"/>
    <property type="evidence" value="ECO:0007669"/>
    <property type="project" value="UniProtKB-KW"/>
</dbReference>
<dbReference type="InterPro" id="IPR006638">
    <property type="entry name" value="Elp3/MiaA/NifB-like_rSAM"/>
</dbReference>
<dbReference type="CDD" id="cd01335">
    <property type="entry name" value="Radical_SAM"/>
    <property type="match status" value="1"/>
</dbReference>
<dbReference type="InterPro" id="IPR007197">
    <property type="entry name" value="rSAM"/>
</dbReference>
<reference evidence="8 9" key="1">
    <citation type="submission" date="2020-02" db="EMBL/GenBank/DDBJ databases">
        <title>Comparative genomics of sulfur disproportionating microorganisms.</title>
        <authorList>
            <person name="Ward L.M."/>
            <person name="Bertran E."/>
            <person name="Johnston D.T."/>
        </authorList>
    </citation>
    <scope>NUCLEOTIDE SEQUENCE [LARGE SCALE GENOMIC DNA]</scope>
    <source>
        <strain evidence="8 9">DSM 100025</strain>
    </source>
</reference>
<evidence type="ECO:0000259" key="6">
    <source>
        <dbReference type="PROSITE" id="PS51332"/>
    </source>
</evidence>
<feature type="domain" description="B12-binding" evidence="6">
    <location>
        <begin position="12"/>
        <end position="146"/>
    </location>
</feature>
<keyword evidence="3" id="KW-0479">Metal-binding</keyword>
<evidence type="ECO:0000313" key="9">
    <source>
        <dbReference type="Proteomes" id="UP000469346"/>
    </source>
</evidence>